<comment type="subcellular location">
    <subcellularLocation>
        <location evidence="1 9">Cell membrane</location>
        <topology evidence="1 9">Multi-pass membrane protein</topology>
    </subcellularLocation>
</comment>
<feature type="transmembrane region" description="Helical" evidence="9">
    <location>
        <begin position="15"/>
        <end position="36"/>
    </location>
</feature>
<evidence type="ECO:0000256" key="6">
    <source>
        <dbReference type="ARBA" id="ARBA00022847"/>
    </source>
</evidence>
<keyword evidence="3 9" id="KW-0813">Transport</keyword>
<organism evidence="10 11">
    <name type="scientific">Candidatus Protochlamydia amoebophila</name>
    <dbReference type="NCBI Taxonomy" id="362787"/>
    <lineage>
        <taxon>Bacteria</taxon>
        <taxon>Pseudomonadati</taxon>
        <taxon>Chlamydiota</taxon>
        <taxon>Chlamydiia</taxon>
        <taxon>Parachlamydiales</taxon>
        <taxon>Parachlamydiaceae</taxon>
        <taxon>Candidatus Protochlamydia</taxon>
    </lineage>
</organism>
<dbReference type="GO" id="GO:0005886">
    <property type="term" value="C:plasma membrane"/>
    <property type="evidence" value="ECO:0007669"/>
    <property type="project" value="UniProtKB-SubCell"/>
</dbReference>
<feature type="transmembrane region" description="Helical" evidence="9">
    <location>
        <begin position="383"/>
        <end position="406"/>
    </location>
</feature>
<keyword evidence="8 9" id="KW-0472">Membrane</keyword>
<dbReference type="PANTHER" id="PTHR30330">
    <property type="entry name" value="AGSS FAMILY TRANSPORTER, SODIUM-ALANINE"/>
    <property type="match status" value="1"/>
</dbReference>
<protein>
    <submittedName>
        <fullName evidence="10">Sodium/alanine symporter AgcS</fullName>
    </submittedName>
</protein>
<feature type="transmembrane region" description="Helical" evidence="9">
    <location>
        <begin position="183"/>
        <end position="202"/>
    </location>
</feature>
<keyword evidence="4 9" id="KW-1003">Cell membrane</keyword>
<feature type="transmembrane region" description="Helical" evidence="9">
    <location>
        <begin position="241"/>
        <end position="265"/>
    </location>
</feature>
<accession>A0A0C1H2A6</accession>
<evidence type="ECO:0000256" key="9">
    <source>
        <dbReference type="RuleBase" id="RU363064"/>
    </source>
</evidence>
<evidence type="ECO:0000256" key="5">
    <source>
        <dbReference type="ARBA" id="ARBA00022692"/>
    </source>
</evidence>
<dbReference type="Gene3D" id="1.20.1740.10">
    <property type="entry name" value="Amino acid/polyamine transporter I"/>
    <property type="match status" value="1"/>
</dbReference>
<reference evidence="10 11" key="1">
    <citation type="journal article" date="2014" name="Mol. Biol. Evol.">
        <title>Massive expansion of Ubiquitination-related gene families within the Chlamydiae.</title>
        <authorList>
            <person name="Domman D."/>
            <person name="Collingro A."/>
            <person name="Lagkouvardos I."/>
            <person name="Gehre L."/>
            <person name="Weinmaier T."/>
            <person name="Rattei T."/>
            <person name="Subtil A."/>
            <person name="Horn M."/>
        </authorList>
    </citation>
    <scope>NUCLEOTIDE SEQUENCE [LARGE SCALE GENOMIC DNA]</scope>
    <source>
        <strain evidence="10 11">EI2</strain>
    </source>
</reference>
<dbReference type="NCBIfam" id="TIGR00835">
    <property type="entry name" value="agcS"/>
    <property type="match status" value="1"/>
</dbReference>
<evidence type="ECO:0000256" key="1">
    <source>
        <dbReference type="ARBA" id="ARBA00004651"/>
    </source>
</evidence>
<evidence type="ECO:0000313" key="10">
    <source>
        <dbReference type="EMBL" id="KIC71809.1"/>
    </source>
</evidence>
<dbReference type="PANTHER" id="PTHR30330:SF3">
    <property type="entry name" value="TRANSCRIPTIONAL REGULATOR, LRP FAMILY"/>
    <property type="match status" value="1"/>
</dbReference>
<keyword evidence="6 9" id="KW-0769">Symport</keyword>
<proteinExistence type="inferred from homology"/>
<feature type="transmembrane region" description="Helical" evidence="9">
    <location>
        <begin position="412"/>
        <end position="434"/>
    </location>
</feature>
<sequence>MMEQVDQFLSELRNWIWGLPLLMLLLGTGAYLTILLKGVQFRYLGYAFKQVIAKQKQDSQGDISHFQALMTSLAGAIGTGTIVGVATAITIGGLGAIFWMWVTAFLSMATKYAESLLAVKYREQDSRGEMSGGPMQYIEKGLGWKWMAWIFAVLGMIAAMSTGNLVQTNSIAEAVNHVWNIEPWTTGVVLCFLTAAVIIGGVKSIGNVASVLVPGMAIIYILAALYILVVNYSSIPHAFMLIFHSALNGQAAVGGFLGSTMILALQMGVARSVFSNEAGLGISSIAAAAAKTDSPGRQAMVTMTGALISTVIVCTMTGLVLAVSKLVGSYSQSGQLLNGASLAIAAFNTHIQGGEYLVTVGLVLFAYTTVLAWSYYGEKCCEYLFGESSVFSYRILFALMVIPGAALKMETAWFLADISNGLMVIPNLIALIALSKVIKKETKDFLIVVDREKEKRENSRGLGDT</sequence>
<dbReference type="PATRIC" id="fig|362787.3.peg.1181"/>
<feature type="transmembrane region" description="Helical" evidence="9">
    <location>
        <begin position="356"/>
        <end position="376"/>
    </location>
</feature>
<feature type="transmembrane region" description="Helical" evidence="9">
    <location>
        <begin position="209"/>
        <end position="229"/>
    </location>
</feature>
<dbReference type="GO" id="GO:0005283">
    <property type="term" value="F:amino acid:sodium symporter activity"/>
    <property type="evidence" value="ECO:0007669"/>
    <property type="project" value="InterPro"/>
</dbReference>
<evidence type="ECO:0000256" key="3">
    <source>
        <dbReference type="ARBA" id="ARBA00022448"/>
    </source>
</evidence>
<gene>
    <name evidence="10" type="primary">agcS_2</name>
    <name evidence="10" type="ORF">DB44_CX00040</name>
</gene>
<keyword evidence="7 9" id="KW-1133">Transmembrane helix</keyword>
<dbReference type="InterPro" id="IPR001463">
    <property type="entry name" value="Na/Ala_symport"/>
</dbReference>
<dbReference type="PRINTS" id="PR00175">
    <property type="entry name" value="NAALASMPORT"/>
</dbReference>
<comment type="similarity">
    <text evidence="2 9">Belongs to the alanine or glycine:cation symporter (AGCS) (TC 2.A.25) family.</text>
</comment>
<evidence type="ECO:0000313" key="11">
    <source>
        <dbReference type="Proteomes" id="UP000031465"/>
    </source>
</evidence>
<dbReference type="Proteomes" id="UP000031465">
    <property type="component" value="Unassembled WGS sequence"/>
</dbReference>
<comment type="caution">
    <text evidence="10">The sequence shown here is derived from an EMBL/GenBank/DDBJ whole genome shotgun (WGS) entry which is preliminary data.</text>
</comment>
<evidence type="ECO:0000256" key="8">
    <source>
        <dbReference type="ARBA" id="ARBA00023136"/>
    </source>
</evidence>
<dbReference type="Pfam" id="PF01235">
    <property type="entry name" value="Na_Ala_symp"/>
    <property type="match status" value="1"/>
</dbReference>
<dbReference type="EMBL" id="JSAN01000070">
    <property type="protein sequence ID" value="KIC71809.1"/>
    <property type="molecule type" value="Genomic_DNA"/>
</dbReference>
<keyword evidence="5 9" id="KW-0812">Transmembrane</keyword>
<feature type="transmembrane region" description="Helical" evidence="9">
    <location>
        <begin position="66"/>
        <end position="91"/>
    </location>
</feature>
<evidence type="ECO:0000256" key="4">
    <source>
        <dbReference type="ARBA" id="ARBA00022475"/>
    </source>
</evidence>
<evidence type="ECO:0000256" key="7">
    <source>
        <dbReference type="ARBA" id="ARBA00022989"/>
    </source>
</evidence>
<feature type="transmembrane region" description="Helical" evidence="9">
    <location>
        <begin position="142"/>
        <end position="163"/>
    </location>
</feature>
<feature type="transmembrane region" description="Helical" evidence="9">
    <location>
        <begin position="301"/>
        <end position="323"/>
    </location>
</feature>
<evidence type="ECO:0000256" key="2">
    <source>
        <dbReference type="ARBA" id="ARBA00009261"/>
    </source>
</evidence>
<dbReference type="FunFam" id="1.20.1740.10:FF:000004">
    <property type="entry name" value="Sodium:alanine symporter family protein"/>
    <property type="match status" value="1"/>
</dbReference>
<name>A0A0C1H2A6_9BACT</name>
<dbReference type="AlphaFoldDB" id="A0A0C1H2A6"/>